<dbReference type="RefSeq" id="WP_165640319.1">
    <property type="nucleotide sequence ID" value="NZ_FNCF01000006.1"/>
</dbReference>
<evidence type="ECO:0000313" key="5">
    <source>
        <dbReference type="Proteomes" id="UP000198863"/>
    </source>
</evidence>
<dbReference type="SUPFAM" id="SSF55874">
    <property type="entry name" value="ATPase domain of HSP90 chaperone/DNA topoisomerase II/histidine kinase"/>
    <property type="match status" value="1"/>
</dbReference>
<name>A0A1G7Y0G8_9ACTN</name>
<dbReference type="InterPro" id="IPR003594">
    <property type="entry name" value="HATPase_dom"/>
</dbReference>
<dbReference type="PANTHER" id="PTHR35526:SF3">
    <property type="entry name" value="ANTI-SIGMA-F FACTOR RSBW"/>
    <property type="match status" value="1"/>
</dbReference>
<feature type="domain" description="Histidine kinase/HSP90-like ATPase" evidence="2">
    <location>
        <begin position="197"/>
        <end position="310"/>
    </location>
</feature>
<dbReference type="PANTHER" id="PTHR35526">
    <property type="entry name" value="ANTI-SIGMA-F FACTOR RSBW-RELATED"/>
    <property type="match status" value="1"/>
</dbReference>
<accession>A0A1G7Y0G8</accession>
<evidence type="ECO:0000259" key="3">
    <source>
        <dbReference type="Pfam" id="PF14417"/>
    </source>
</evidence>
<dbReference type="InterPro" id="IPR050267">
    <property type="entry name" value="Anti-sigma-factor_SerPK"/>
</dbReference>
<keyword evidence="5" id="KW-1185">Reference proteome</keyword>
<reference evidence="5" key="1">
    <citation type="submission" date="2016-10" db="EMBL/GenBank/DDBJ databases">
        <authorList>
            <person name="Varghese N."/>
            <person name="Submissions S."/>
        </authorList>
    </citation>
    <scope>NUCLEOTIDE SEQUENCE [LARGE SCALE GENOMIC DNA]</scope>
    <source>
        <strain evidence="5">DSM 44526</strain>
    </source>
</reference>
<sequence>MHVDVGTPDRVHGLVACSSDDELLSVVLGWARAGLADGDLTVVVVLPWAAEHVRAELPGAEVCELGPPAPRAPDGIALQLGLVRRAAAEGRRLRMVGQVHEDGGDPRLWDERLRCEVAYEHVFGATPLSTLCVYDRRTVPPAVLEAALLAHPQCMVDRHLGTNPAHLAPLDVVASLGTPVEPLQAAEPVFAVDDAPTLPELRHALSAALRGRFADRDTEEDVHLAASEIAANAFRHGGRPVSARVWADAERVVLTVSDGGQQGFDGRLAGYRPAHGDDLAHGGMGLWLARKLCDHVDVESGATGTTVRLTTAVRPRA</sequence>
<proteinExistence type="predicted"/>
<evidence type="ECO:0000313" key="4">
    <source>
        <dbReference type="EMBL" id="SDG89891.1"/>
    </source>
</evidence>
<dbReference type="Pfam" id="PF13581">
    <property type="entry name" value="HATPase_c_2"/>
    <property type="match status" value="1"/>
</dbReference>
<evidence type="ECO:0000256" key="1">
    <source>
        <dbReference type="ARBA" id="ARBA00022527"/>
    </source>
</evidence>
<keyword evidence="4" id="KW-0418">Kinase</keyword>
<dbReference type="Gene3D" id="3.30.565.10">
    <property type="entry name" value="Histidine kinase-like ATPase, C-terminal domain"/>
    <property type="match status" value="1"/>
</dbReference>
<keyword evidence="1" id="KW-0723">Serine/threonine-protein kinase</keyword>
<dbReference type="GO" id="GO:0004674">
    <property type="term" value="F:protein serine/threonine kinase activity"/>
    <property type="evidence" value="ECO:0007669"/>
    <property type="project" value="UniProtKB-KW"/>
</dbReference>
<dbReference type="EMBL" id="FNCF01000006">
    <property type="protein sequence ID" value="SDG89891.1"/>
    <property type="molecule type" value="Genomic_DNA"/>
</dbReference>
<organism evidence="4 5">
    <name type="scientific">Klenkia brasiliensis</name>
    <dbReference type="NCBI Taxonomy" id="333142"/>
    <lineage>
        <taxon>Bacteria</taxon>
        <taxon>Bacillati</taxon>
        <taxon>Actinomycetota</taxon>
        <taxon>Actinomycetes</taxon>
        <taxon>Geodermatophilales</taxon>
        <taxon>Geodermatophilaceae</taxon>
        <taxon>Klenkia</taxon>
    </lineage>
</organism>
<keyword evidence="4" id="KW-0808">Transferase</keyword>
<evidence type="ECO:0000259" key="2">
    <source>
        <dbReference type="Pfam" id="PF13581"/>
    </source>
</evidence>
<protein>
    <submittedName>
        <fullName evidence="4">Anti-sigma regulatory factor (Ser/Thr protein kinase)</fullName>
    </submittedName>
</protein>
<dbReference type="InterPro" id="IPR025847">
    <property type="entry name" value="MEDS_domain"/>
</dbReference>
<dbReference type="CDD" id="cd16936">
    <property type="entry name" value="HATPase_RsbW-like"/>
    <property type="match status" value="1"/>
</dbReference>
<gene>
    <name evidence="4" type="ORF">SAMN05660324_3875</name>
</gene>
<dbReference type="Proteomes" id="UP000198863">
    <property type="component" value="Unassembled WGS sequence"/>
</dbReference>
<feature type="domain" description="MEDS" evidence="3">
    <location>
        <begin position="12"/>
        <end position="152"/>
    </location>
</feature>
<dbReference type="Pfam" id="PF14417">
    <property type="entry name" value="MEDS"/>
    <property type="match status" value="1"/>
</dbReference>
<dbReference type="InterPro" id="IPR036890">
    <property type="entry name" value="HATPase_C_sf"/>
</dbReference>
<dbReference type="AlphaFoldDB" id="A0A1G7Y0G8"/>